<gene>
    <name evidence="2" type="ORF">DC345_25855</name>
</gene>
<protein>
    <submittedName>
        <fullName evidence="2">Uncharacterized protein</fullName>
    </submittedName>
</protein>
<proteinExistence type="predicted"/>
<feature type="chain" id="PRO_5039384168" evidence="1">
    <location>
        <begin position="26"/>
        <end position="146"/>
    </location>
</feature>
<name>A0A329QJ37_9BACL</name>
<dbReference type="EMBL" id="QEVW01000019">
    <property type="protein sequence ID" value="RAW11372.1"/>
    <property type="molecule type" value="Genomic_DNA"/>
</dbReference>
<feature type="signal peptide" evidence="1">
    <location>
        <begin position="1"/>
        <end position="25"/>
    </location>
</feature>
<keyword evidence="1" id="KW-0732">Signal</keyword>
<dbReference type="AlphaFoldDB" id="A0A329QJ37"/>
<comment type="caution">
    <text evidence="2">The sequence shown here is derived from an EMBL/GenBank/DDBJ whole genome shotgun (WGS) entry which is preliminary data.</text>
</comment>
<organism evidence="2 3">
    <name type="scientific">Paenibacillus taichungensis</name>
    <dbReference type="NCBI Taxonomy" id="484184"/>
    <lineage>
        <taxon>Bacteria</taxon>
        <taxon>Bacillati</taxon>
        <taxon>Bacillota</taxon>
        <taxon>Bacilli</taxon>
        <taxon>Bacillales</taxon>
        <taxon>Paenibacillaceae</taxon>
        <taxon>Paenibacillus</taxon>
    </lineage>
</organism>
<accession>A0A329QJ37</accession>
<evidence type="ECO:0000313" key="2">
    <source>
        <dbReference type="EMBL" id="RAW11372.1"/>
    </source>
</evidence>
<reference evidence="2 3" key="1">
    <citation type="submission" date="2018-04" db="EMBL/GenBank/DDBJ databases">
        <title>Paenibacillus taichungensis Genome sequencing and assembly.</title>
        <authorList>
            <person name="Xu J."/>
            <person name="Rensing C."/>
            <person name="Mazhar H.S."/>
        </authorList>
    </citation>
    <scope>NUCLEOTIDE SEQUENCE [LARGE SCALE GENOMIC DNA]</scope>
    <source>
        <strain evidence="2 3">NC1</strain>
    </source>
</reference>
<evidence type="ECO:0000313" key="3">
    <source>
        <dbReference type="Proteomes" id="UP000250642"/>
    </source>
</evidence>
<evidence type="ECO:0000256" key="1">
    <source>
        <dbReference type="SAM" id="SignalP"/>
    </source>
</evidence>
<dbReference type="RefSeq" id="WP_113055653.1">
    <property type="nucleotide sequence ID" value="NZ_QEVW01000019.1"/>
</dbReference>
<sequence>MKHITKIALAVLAATAIITTVITTASMNNKSVVATSTTSTLSVINNEDFAGTATTKQFNIPEGFEYVKVNFKNTGSKAFTFTINQESTAGTAKMSYTVPADGIEHTYWNDQAWSTGLFYVSMSSAQGMSGKLSVLLGTDPNKLKSL</sequence>
<dbReference type="Proteomes" id="UP000250642">
    <property type="component" value="Unassembled WGS sequence"/>
</dbReference>